<dbReference type="RefSeq" id="WP_093642056.1">
    <property type="nucleotide sequence ID" value="NZ_FPBH01000023.1"/>
</dbReference>
<evidence type="ECO:0000256" key="3">
    <source>
        <dbReference type="ARBA" id="ARBA00022729"/>
    </source>
</evidence>
<dbReference type="GO" id="GO:0015833">
    <property type="term" value="P:peptide transport"/>
    <property type="evidence" value="ECO:0007669"/>
    <property type="project" value="TreeGrafter"/>
</dbReference>
<evidence type="ECO:0000313" key="7">
    <source>
        <dbReference type="EMBL" id="SFU23924.1"/>
    </source>
</evidence>
<dbReference type="GO" id="GO:0030288">
    <property type="term" value="C:outer membrane-bounded periplasmic space"/>
    <property type="evidence" value="ECO:0007669"/>
    <property type="project" value="UniProtKB-ARBA"/>
</dbReference>
<evidence type="ECO:0000256" key="5">
    <source>
        <dbReference type="SAM" id="SignalP"/>
    </source>
</evidence>
<evidence type="ECO:0000259" key="6">
    <source>
        <dbReference type="Pfam" id="PF00496"/>
    </source>
</evidence>
<keyword evidence="3 5" id="KW-0732">Signal</keyword>
<dbReference type="SUPFAM" id="SSF53850">
    <property type="entry name" value="Periplasmic binding protein-like II"/>
    <property type="match status" value="1"/>
</dbReference>
<protein>
    <submittedName>
        <fullName evidence="7">Peptide/nickel transport system substrate-binding protein</fullName>
    </submittedName>
</protein>
<dbReference type="PANTHER" id="PTHR30290">
    <property type="entry name" value="PERIPLASMIC BINDING COMPONENT OF ABC TRANSPORTER"/>
    <property type="match status" value="1"/>
</dbReference>
<feature type="signal peptide" evidence="5">
    <location>
        <begin position="1"/>
        <end position="36"/>
    </location>
</feature>
<dbReference type="CDD" id="cd08498">
    <property type="entry name" value="PBP2_NikA_DppA_OppA_like_2"/>
    <property type="match status" value="1"/>
</dbReference>
<dbReference type="AlphaFoldDB" id="A0A1I7EJ47"/>
<dbReference type="GO" id="GO:1904680">
    <property type="term" value="F:peptide transmembrane transporter activity"/>
    <property type="evidence" value="ECO:0007669"/>
    <property type="project" value="TreeGrafter"/>
</dbReference>
<evidence type="ECO:0000256" key="4">
    <source>
        <dbReference type="SAM" id="Coils"/>
    </source>
</evidence>
<dbReference type="Proteomes" id="UP000198844">
    <property type="component" value="Unassembled WGS sequence"/>
</dbReference>
<feature type="coiled-coil region" evidence="4">
    <location>
        <begin position="62"/>
        <end position="89"/>
    </location>
</feature>
<dbReference type="Gene3D" id="3.90.76.10">
    <property type="entry name" value="Dipeptide-binding Protein, Domain 1"/>
    <property type="match status" value="1"/>
</dbReference>
<evidence type="ECO:0000256" key="2">
    <source>
        <dbReference type="ARBA" id="ARBA00022448"/>
    </source>
</evidence>
<dbReference type="InterPro" id="IPR039424">
    <property type="entry name" value="SBP_5"/>
</dbReference>
<gene>
    <name evidence="7" type="ORF">SAMN05192563_1023156</name>
</gene>
<dbReference type="OrthoDB" id="9801799at2"/>
<dbReference type="Pfam" id="PF00496">
    <property type="entry name" value="SBP_bac_5"/>
    <property type="match status" value="1"/>
</dbReference>
<keyword evidence="2" id="KW-0813">Transport</keyword>
<comment type="similarity">
    <text evidence="1">Belongs to the bacterial solute-binding protein 5 family.</text>
</comment>
<keyword evidence="4" id="KW-0175">Coiled coil</keyword>
<organism evidence="7 8">
    <name type="scientific">Paraburkholderia aspalathi</name>
    <dbReference type="NCBI Taxonomy" id="1324617"/>
    <lineage>
        <taxon>Bacteria</taxon>
        <taxon>Pseudomonadati</taxon>
        <taxon>Pseudomonadota</taxon>
        <taxon>Betaproteobacteria</taxon>
        <taxon>Burkholderiales</taxon>
        <taxon>Burkholderiaceae</taxon>
        <taxon>Paraburkholderia</taxon>
    </lineage>
</organism>
<evidence type="ECO:0000313" key="8">
    <source>
        <dbReference type="Proteomes" id="UP000198844"/>
    </source>
</evidence>
<dbReference type="EMBL" id="FPBH01000023">
    <property type="protein sequence ID" value="SFU23924.1"/>
    <property type="molecule type" value="Genomic_DNA"/>
</dbReference>
<dbReference type="GO" id="GO:0043190">
    <property type="term" value="C:ATP-binding cassette (ABC) transporter complex"/>
    <property type="evidence" value="ECO:0007669"/>
    <property type="project" value="InterPro"/>
</dbReference>
<dbReference type="Gene3D" id="3.40.190.10">
    <property type="entry name" value="Periplasmic binding protein-like II"/>
    <property type="match status" value="1"/>
</dbReference>
<accession>A0A1I7EJ47</accession>
<feature type="chain" id="PRO_5011694196" evidence="5">
    <location>
        <begin position="37"/>
        <end position="545"/>
    </location>
</feature>
<dbReference type="PIRSF" id="PIRSF002741">
    <property type="entry name" value="MppA"/>
    <property type="match status" value="1"/>
</dbReference>
<dbReference type="Gene3D" id="3.10.105.10">
    <property type="entry name" value="Dipeptide-binding Protein, Domain 3"/>
    <property type="match status" value="1"/>
</dbReference>
<dbReference type="InterPro" id="IPR030678">
    <property type="entry name" value="Peptide/Ni-bd"/>
</dbReference>
<reference evidence="7 8" key="1">
    <citation type="submission" date="2016-10" db="EMBL/GenBank/DDBJ databases">
        <authorList>
            <person name="de Groot N.N."/>
        </authorList>
    </citation>
    <scope>NUCLEOTIDE SEQUENCE [LARGE SCALE GENOMIC DNA]</scope>
    <source>
        <strain evidence="7 8">LMG 27731</strain>
    </source>
</reference>
<dbReference type="InterPro" id="IPR000914">
    <property type="entry name" value="SBP_5_dom"/>
</dbReference>
<evidence type="ECO:0000256" key="1">
    <source>
        <dbReference type="ARBA" id="ARBA00005695"/>
    </source>
</evidence>
<proteinExistence type="inferred from homology"/>
<feature type="domain" description="Solute-binding protein family 5" evidence="6">
    <location>
        <begin position="88"/>
        <end position="455"/>
    </location>
</feature>
<sequence>MTAVISSMRRRGLKRGLKRALKRTAALALACGLSFAGVTTSAQARSLTMALASEPQSLDPLFSRTQNNMQTAENMFERLIEQDDNLQVRPGLAVSWRAVDPLTWEFRLRPNVRFSDNSPMTAADVAYSLRRARSVPNSPAPYSGAVANIERIEVVDPLTLRIVTKTPSPAFVEQIGLVYIVSQQATAGHASNDYRLPAVAVGTGPYRLARWIPGDRLELVRNEHYWGKRPIFDTCTIRFVSNDAARLSALLSGSVDLIDNVPPVTIGRLRREPNVTLFSGPSARLIYLALDSSRDASPFVAAADGSTIARNPLRDVRVREAISKMIDRDAITQYLLNGAGLPAAQIVPPGMGGYDPQLQPDRYDPVGARRLLTAAGYPDGFRLTIHSSNDRFASDGDLGQALGQMLARGGIAVNDVVTQPYNVYAGAAARRSYSAFIFSFGNTTSDSAIALTNVLESYSRESGTGAFNRTRYSNPTLDRLLREAAASFDPARRNELLQQAARAGFGDYGIVPLYFPVDYWATRKGVIFHPNKSERTSLLFIETQP</sequence>
<dbReference type="PANTHER" id="PTHR30290:SF9">
    <property type="entry name" value="OLIGOPEPTIDE-BINDING PROTEIN APPA"/>
    <property type="match status" value="1"/>
</dbReference>
<name>A0A1I7EJ47_9BURK</name>